<name>A0A645IIF2_9ZZZZ</name>
<gene>
    <name evidence="1" type="ORF">SDC9_194723</name>
</gene>
<accession>A0A645IIF2</accession>
<sequence>MSLSSPGCMPVSSAIFAAPSTVWAARVSALFLSIPSRTAPSAIASITGKMKAGPLPESPVTASIRDSGTWTAVPTAEKIVRAVFISSEVAFFPGEIPEAASETVAAMFGMTRTTLVPSRRALS</sequence>
<comment type="caution">
    <text evidence="1">The sequence shown here is derived from an EMBL/GenBank/DDBJ whole genome shotgun (WGS) entry which is preliminary data.</text>
</comment>
<organism evidence="1">
    <name type="scientific">bioreactor metagenome</name>
    <dbReference type="NCBI Taxonomy" id="1076179"/>
    <lineage>
        <taxon>unclassified sequences</taxon>
        <taxon>metagenomes</taxon>
        <taxon>ecological metagenomes</taxon>
    </lineage>
</organism>
<reference evidence="1" key="1">
    <citation type="submission" date="2019-08" db="EMBL/GenBank/DDBJ databases">
        <authorList>
            <person name="Kucharzyk K."/>
            <person name="Murdoch R.W."/>
            <person name="Higgins S."/>
            <person name="Loffler F."/>
        </authorList>
    </citation>
    <scope>NUCLEOTIDE SEQUENCE</scope>
</reference>
<dbReference type="EMBL" id="VSSQ01108382">
    <property type="protein sequence ID" value="MPN47123.1"/>
    <property type="molecule type" value="Genomic_DNA"/>
</dbReference>
<dbReference type="AlphaFoldDB" id="A0A645IIF2"/>
<evidence type="ECO:0000313" key="1">
    <source>
        <dbReference type="EMBL" id="MPN47123.1"/>
    </source>
</evidence>
<protein>
    <submittedName>
        <fullName evidence="1">Uncharacterized protein</fullName>
    </submittedName>
</protein>
<proteinExistence type="predicted"/>